<evidence type="ECO:0000259" key="1">
    <source>
        <dbReference type="Pfam" id="PF00578"/>
    </source>
</evidence>
<dbReference type="GeneID" id="17257043"/>
<dbReference type="GO" id="GO:0016491">
    <property type="term" value="F:oxidoreductase activity"/>
    <property type="evidence" value="ECO:0007669"/>
    <property type="project" value="InterPro"/>
</dbReference>
<reference evidence="3" key="1">
    <citation type="journal article" date="2013" name="Nature">
        <title>Pan genome of the phytoplankton Emiliania underpins its global distribution.</title>
        <authorList>
            <person name="Read B.A."/>
            <person name="Kegel J."/>
            <person name="Klute M.J."/>
            <person name="Kuo A."/>
            <person name="Lefebvre S.C."/>
            <person name="Maumus F."/>
            <person name="Mayer C."/>
            <person name="Miller J."/>
            <person name="Monier A."/>
            <person name="Salamov A."/>
            <person name="Young J."/>
            <person name="Aguilar M."/>
            <person name="Claverie J.M."/>
            <person name="Frickenhaus S."/>
            <person name="Gonzalez K."/>
            <person name="Herman E.K."/>
            <person name="Lin Y.C."/>
            <person name="Napier J."/>
            <person name="Ogata H."/>
            <person name="Sarno A.F."/>
            <person name="Shmutz J."/>
            <person name="Schroeder D."/>
            <person name="de Vargas C."/>
            <person name="Verret F."/>
            <person name="von Dassow P."/>
            <person name="Valentin K."/>
            <person name="Van de Peer Y."/>
            <person name="Wheeler G."/>
            <person name="Dacks J.B."/>
            <person name="Delwiche C.F."/>
            <person name="Dyhrman S.T."/>
            <person name="Glockner G."/>
            <person name="John U."/>
            <person name="Richards T."/>
            <person name="Worden A.Z."/>
            <person name="Zhang X."/>
            <person name="Grigoriev I.V."/>
            <person name="Allen A.E."/>
            <person name="Bidle K."/>
            <person name="Borodovsky M."/>
            <person name="Bowler C."/>
            <person name="Brownlee C."/>
            <person name="Cock J.M."/>
            <person name="Elias M."/>
            <person name="Gladyshev V.N."/>
            <person name="Groth M."/>
            <person name="Guda C."/>
            <person name="Hadaegh A."/>
            <person name="Iglesias-Rodriguez M.D."/>
            <person name="Jenkins J."/>
            <person name="Jones B.M."/>
            <person name="Lawson T."/>
            <person name="Leese F."/>
            <person name="Lindquist E."/>
            <person name="Lobanov A."/>
            <person name="Lomsadze A."/>
            <person name="Malik S.B."/>
            <person name="Marsh M.E."/>
            <person name="Mackinder L."/>
            <person name="Mock T."/>
            <person name="Mueller-Roeber B."/>
            <person name="Pagarete A."/>
            <person name="Parker M."/>
            <person name="Probert I."/>
            <person name="Quesneville H."/>
            <person name="Raines C."/>
            <person name="Rensing S.A."/>
            <person name="Riano-Pachon D.M."/>
            <person name="Richier S."/>
            <person name="Rokitta S."/>
            <person name="Shiraiwa Y."/>
            <person name="Soanes D.M."/>
            <person name="van der Giezen M."/>
            <person name="Wahlund T.M."/>
            <person name="Williams B."/>
            <person name="Wilson W."/>
            <person name="Wolfe G."/>
            <person name="Wurch L.L."/>
        </authorList>
    </citation>
    <scope>NUCLEOTIDE SEQUENCE</scope>
</reference>
<dbReference type="PANTHER" id="PTHR46762">
    <property type="entry name" value="NUCLEOREDOXIN-LIKE PROTEIN 2"/>
    <property type="match status" value="1"/>
</dbReference>
<dbReference type="InterPro" id="IPR029519">
    <property type="entry name" value="RdCVF2"/>
</dbReference>
<organism evidence="2 3">
    <name type="scientific">Emiliania huxleyi (strain CCMP1516)</name>
    <dbReference type="NCBI Taxonomy" id="280463"/>
    <lineage>
        <taxon>Eukaryota</taxon>
        <taxon>Haptista</taxon>
        <taxon>Haptophyta</taxon>
        <taxon>Prymnesiophyceae</taxon>
        <taxon>Isochrysidales</taxon>
        <taxon>Noelaerhabdaceae</taxon>
        <taxon>Emiliania</taxon>
    </lineage>
</organism>
<dbReference type="KEGG" id="ehx:EMIHUDRAFT_104940"/>
<dbReference type="Pfam" id="PF00578">
    <property type="entry name" value="AhpC-TSA"/>
    <property type="match status" value="1"/>
</dbReference>
<dbReference type="InterPro" id="IPR000866">
    <property type="entry name" value="AhpC/TSA"/>
</dbReference>
<dbReference type="Proteomes" id="UP000013827">
    <property type="component" value="Unassembled WGS sequence"/>
</dbReference>
<name>A0A0D3IHV6_EMIH1</name>
<dbReference type="eggNOG" id="KOG2501">
    <property type="taxonomic scope" value="Eukaryota"/>
</dbReference>
<evidence type="ECO:0000313" key="3">
    <source>
        <dbReference type="Proteomes" id="UP000013827"/>
    </source>
</evidence>
<feature type="domain" description="Alkyl hydroperoxide reductase subunit C/ Thiol specific antioxidant" evidence="1">
    <location>
        <begin position="6"/>
        <end position="59"/>
    </location>
</feature>
<evidence type="ECO:0000313" key="2">
    <source>
        <dbReference type="EnsemblProtists" id="EOD10841"/>
    </source>
</evidence>
<dbReference type="PaxDb" id="2903-EOD10841"/>
<dbReference type="InterPro" id="IPR036249">
    <property type="entry name" value="Thioredoxin-like_sf"/>
</dbReference>
<sequence>MSLAGITLETKEGTKVPAAEALRGKIVVLFFSSEWCPACKLFVPTLHTLHEVARENEARYMAKSHGDWLSVPFEDTATRDALKAKVLCFYSLHRQPRVGERYEPPLGLATQRVQRVAAAVLAEEQEGIGEPRR</sequence>
<dbReference type="InterPro" id="IPR017937">
    <property type="entry name" value="Thioredoxin_CS"/>
</dbReference>
<dbReference type="RefSeq" id="XP_005763270.1">
    <property type="nucleotide sequence ID" value="XM_005763213.1"/>
</dbReference>
<dbReference type="HOGENOM" id="CLU_1910601_0_0_1"/>
<dbReference type="SUPFAM" id="SSF52833">
    <property type="entry name" value="Thioredoxin-like"/>
    <property type="match status" value="1"/>
</dbReference>
<dbReference type="Gene3D" id="3.40.30.10">
    <property type="entry name" value="Glutaredoxin"/>
    <property type="match status" value="1"/>
</dbReference>
<dbReference type="EnsemblProtists" id="EOD10841">
    <property type="protein sequence ID" value="EOD10841"/>
    <property type="gene ID" value="EMIHUDRAFT_104940"/>
</dbReference>
<dbReference type="GO" id="GO:0016209">
    <property type="term" value="F:antioxidant activity"/>
    <property type="evidence" value="ECO:0007669"/>
    <property type="project" value="InterPro"/>
</dbReference>
<protein>
    <recommendedName>
        <fullName evidence="1">Alkyl hydroperoxide reductase subunit C/ Thiol specific antioxidant domain-containing protein</fullName>
    </recommendedName>
</protein>
<accession>A0A0D3IHV6</accession>
<keyword evidence="3" id="KW-1185">Reference proteome</keyword>
<dbReference type="PROSITE" id="PS00194">
    <property type="entry name" value="THIOREDOXIN_1"/>
    <property type="match status" value="1"/>
</dbReference>
<dbReference type="AlphaFoldDB" id="A0A0D3IHV6"/>
<dbReference type="PANTHER" id="PTHR46762:SF1">
    <property type="entry name" value="NUCLEOREDOXIN-LIKE PROTEIN 2"/>
    <property type="match status" value="1"/>
</dbReference>
<dbReference type="GO" id="GO:0045494">
    <property type="term" value="P:photoreceptor cell maintenance"/>
    <property type="evidence" value="ECO:0007669"/>
    <property type="project" value="InterPro"/>
</dbReference>
<reference evidence="2" key="2">
    <citation type="submission" date="2024-10" db="UniProtKB">
        <authorList>
            <consortium name="EnsemblProtists"/>
        </authorList>
    </citation>
    <scope>IDENTIFICATION</scope>
</reference>
<proteinExistence type="predicted"/>